<reference evidence="1" key="1">
    <citation type="submission" date="2017-07" db="EMBL/GenBank/DDBJ databases">
        <title>Taro Niue Genome Assembly and Annotation.</title>
        <authorList>
            <person name="Atibalentja N."/>
            <person name="Keating K."/>
            <person name="Fields C.J."/>
        </authorList>
    </citation>
    <scope>NUCLEOTIDE SEQUENCE</scope>
    <source>
        <strain evidence="1">Niue_2</strain>
        <tissue evidence="1">Leaf</tissue>
    </source>
</reference>
<organism evidence="1 2">
    <name type="scientific">Colocasia esculenta</name>
    <name type="common">Wild taro</name>
    <name type="synonym">Arum esculentum</name>
    <dbReference type="NCBI Taxonomy" id="4460"/>
    <lineage>
        <taxon>Eukaryota</taxon>
        <taxon>Viridiplantae</taxon>
        <taxon>Streptophyta</taxon>
        <taxon>Embryophyta</taxon>
        <taxon>Tracheophyta</taxon>
        <taxon>Spermatophyta</taxon>
        <taxon>Magnoliopsida</taxon>
        <taxon>Liliopsida</taxon>
        <taxon>Araceae</taxon>
        <taxon>Aroideae</taxon>
        <taxon>Colocasieae</taxon>
        <taxon>Colocasia</taxon>
    </lineage>
</organism>
<protein>
    <submittedName>
        <fullName evidence="1">Uncharacterized protein</fullName>
    </submittedName>
</protein>
<dbReference type="AlphaFoldDB" id="A0A843X6C1"/>
<name>A0A843X6C1_COLES</name>
<keyword evidence="2" id="KW-1185">Reference proteome</keyword>
<accession>A0A843X6C1</accession>
<sequence>MVISFIFLCVSSAFPSSTSLLFIR</sequence>
<evidence type="ECO:0000313" key="1">
    <source>
        <dbReference type="EMBL" id="MQM13674.1"/>
    </source>
</evidence>
<gene>
    <name evidence="1" type="ORF">Taro_046600</name>
</gene>
<comment type="caution">
    <text evidence="1">The sequence shown here is derived from an EMBL/GenBank/DDBJ whole genome shotgun (WGS) entry which is preliminary data.</text>
</comment>
<dbReference type="Proteomes" id="UP000652761">
    <property type="component" value="Unassembled WGS sequence"/>
</dbReference>
<evidence type="ECO:0000313" key="2">
    <source>
        <dbReference type="Proteomes" id="UP000652761"/>
    </source>
</evidence>
<dbReference type="EMBL" id="NMUH01005776">
    <property type="protein sequence ID" value="MQM13674.1"/>
    <property type="molecule type" value="Genomic_DNA"/>
</dbReference>
<feature type="non-terminal residue" evidence="1">
    <location>
        <position position="24"/>
    </location>
</feature>
<proteinExistence type="predicted"/>